<comment type="caution">
    <text evidence="10">The sequence shown here is derived from an EMBL/GenBank/DDBJ whole genome shotgun (WGS) entry which is preliminary data.</text>
</comment>
<evidence type="ECO:0000256" key="6">
    <source>
        <dbReference type="ARBA" id="ARBA00022989"/>
    </source>
</evidence>
<proteinExistence type="predicted"/>
<evidence type="ECO:0000256" key="9">
    <source>
        <dbReference type="SAM" id="Phobius"/>
    </source>
</evidence>
<keyword evidence="2" id="KW-0813">Transport</keyword>
<feature type="transmembrane region" description="Helical" evidence="9">
    <location>
        <begin position="203"/>
        <end position="223"/>
    </location>
</feature>
<feature type="transmembrane region" description="Helical" evidence="9">
    <location>
        <begin position="349"/>
        <end position="375"/>
    </location>
</feature>
<comment type="subcellular location">
    <subcellularLocation>
        <location evidence="1">Cell membrane</location>
        <topology evidence="1">Multi-pass membrane protein</topology>
    </subcellularLocation>
</comment>
<evidence type="ECO:0000313" key="10">
    <source>
        <dbReference type="EMBL" id="TLF45006.1"/>
    </source>
</evidence>
<name>A0A5R8M616_9FLAO</name>
<dbReference type="InterPro" id="IPR036458">
    <property type="entry name" value="Na:dicarbo_symporter_sf"/>
</dbReference>
<keyword evidence="5" id="KW-0769">Symport</keyword>
<organism evidence="10 11">
    <name type="scientific">Maribacter aurantiacus</name>
    <dbReference type="NCBI Taxonomy" id="1882343"/>
    <lineage>
        <taxon>Bacteria</taxon>
        <taxon>Pseudomonadati</taxon>
        <taxon>Bacteroidota</taxon>
        <taxon>Flavobacteriia</taxon>
        <taxon>Flavobacteriales</taxon>
        <taxon>Flavobacteriaceae</taxon>
        <taxon>Maribacter</taxon>
    </lineage>
</organism>
<evidence type="ECO:0000256" key="4">
    <source>
        <dbReference type="ARBA" id="ARBA00022692"/>
    </source>
</evidence>
<dbReference type="GO" id="GO:0015293">
    <property type="term" value="F:symporter activity"/>
    <property type="evidence" value="ECO:0007669"/>
    <property type="project" value="UniProtKB-KW"/>
</dbReference>
<dbReference type="Proteomes" id="UP000308382">
    <property type="component" value="Unassembled WGS sequence"/>
</dbReference>
<dbReference type="Gene3D" id="1.10.3860.10">
    <property type="entry name" value="Sodium:dicarboxylate symporter"/>
    <property type="match status" value="1"/>
</dbReference>
<dbReference type="GO" id="GO:1902475">
    <property type="term" value="P:L-alpha-amino acid transmembrane transport"/>
    <property type="evidence" value="ECO:0007669"/>
    <property type="project" value="UniProtKB-ARBA"/>
</dbReference>
<dbReference type="PANTHER" id="PTHR11958:SF63">
    <property type="entry name" value="AMINO ACID TRANSPORTER"/>
    <property type="match status" value="1"/>
</dbReference>
<evidence type="ECO:0000256" key="5">
    <source>
        <dbReference type="ARBA" id="ARBA00022847"/>
    </source>
</evidence>
<dbReference type="AlphaFoldDB" id="A0A5R8M616"/>
<dbReference type="GO" id="GO:0005886">
    <property type="term" value="C:plasma membrane"/>
    <property type="evidence" value="ECO:0007669"/>
    <property type="project" value="UniProtKB-SubCell"/>
</dbReference>
<keyword evidence="6 9" id="KW-1133">Transmembrane helix</keyword>
<sequence>MRKLELHWQILIGMLLGILFGFLMTQVTWGKDFVGDWIQPFGTIFVKLLKLIAIPLILASLIKGISDLKDISKFRNIGVRTILIYITTTVVAITIGLVLVNIMQPGEGISEETITKLTDTYASDSGVTSKMEEASRQKGAGPLKFLEDMVPDNALAAMTDNSLMLQVIFFAIFLGISMLLIGEKDAEPLKKFFDSLNDVVLKMVDLIMLTAPYAVFALLAGVVVSSSDPELLLALLKYAGVVVLGLALMILFYSLIVSSFTRYNPLTFLSKMSPAQLLAFSTSSSAATLPVTMERVEEHIGVDKEVSSFVLPVGATINMDGTSLYQGVAAVFIAQALAFDLTLANQLTIVLTALLASIGSAAVPGAGMVMLVIVLESIGFPQDKLAIGLALIFAVDRPLDMCRTVVNVTGDATVAMMVAKSVGKLGKPKVKNWDDHYEEVK</sequence>
<feature type="transmembrane region" description="Helical" evidence="9">
    <location>
        <begin position="41"/>
        <end position="62"/>
    </location>
</feature>
<dbReference type="PROSITE" id="PS00714">
    <property type="entry name" value="NA_DICARBOXYL_SYMP_2"/>
    <property type="match status" value="1"/>
</dbReference>
<dbReference type="FunFam" id="1.10.3860.10:FF:000001">
    <property type="entry name" value="C4-dicarboxylate transport protein"/>
    <property type="match status" value="1"/>
</dbReference>
<evidence type="ECO:0000256" key="8">
    <source>
        <dbReference type="ARBA" id="ARBA00023180"/>
    </source>
</evidence>
<dbReference type="GO" id="GO:0006835">
    <property type="term" value="P:dicarboxylic acid transport"/>
    <property type="evidence" value="ECO:0007669"/>
    <property type="project" value="UniProtKB-ARBA"/>
</dbReference>
<feature type="transmembrane region" description="Helical" evidence="9">
    <location>
        <begin position="82"/>
        <end position="103"/>
    </location>
</feature>
<gene>
    <name evidence="10" type="ORF">FEK29_09660</name>
</gene>
<keyword evidence="11" id="KW-1185">Reference proteome</keyword>
<accession>A0A5R8M616</accession>
<feature type="transmembrane region" description="Helical" evidence="9">
    <location>
        <begin position="324"/>
        <end position="343"/>
    </location>
</feature>
<reference evidence="10 11" key="1">
    <citation type="journal article" date="2017" name="Int. J. Syst. Evol. Microbiol.">
        <title>Maripseudobacter aurantiacus gen. nov., sp. nov., a novel member of the family Flavobacteriaceae isolated from a sedimentation basin.</title>
        <authorList>
            <person name="Chen C."/>
            <person name="Su Y."/>
            <person name="Tao T."/>
            <person name="Fu G."/>
            <person name="Zhang C."/>
            <person name="Sun C."/>
            <person name="Zhang X."/>
            <person name="Wu M."/>
        </authorList>
    </citation>
    <scope>NUCLEOTIDE SEQUENCE [LARGE SCALE GENOMIC DNA]</scope>
    <source>
        <strain evidence="11">CDA4</strain>
    </source>
</reference>
<evidence type="ECO:0000256" key="7">
    <source>
        <dbReference type="ARBA" id="ARBA00023136"/>
    </source>
</evidence>
<evidence type="ECO:0000256" key="2">
    <source>
        <dbReference type="ARBA" id="ARBA00022448"/>
    </source>
</evidence>
<dbReference type="InterPro" id="IPR018107">
    <property type="entry name" value="Na-dicarboxylate_symporter_CS"/>
</dbReference>
<keyword evidence="8" id="KW-0325">Glycoprotein</keyword>
<keyword evidence="3" id="KW-1003">Cell membrane</keyword>
<dbReference type="PRINTS" id="PR00173">
    <property type="entry name" value="EDTRNSPORT"/>
</dbReference>
<feature type="transmembrane region" description="Helical" evidence="9">
    <location>
        <begin position="235"/>
        <end position="256"/>
    </location>
</feature>
<evidence type="ECO:0000256" key="3">
    <source>
        <dbReference type="ARBA" id="ARBA00022475"/>
    </source>
</evidence>
<dbReference type="InterPro" id="IPR050746">
    <property type="entry name" value="DAACS"/>
</dbReference>
<dbReference type="Pfam" id="PF00375">
    <property type="entry name" value="SDF"/>
    <property type="match status" value="1"/>
</dbReference>
<dbReference type="InterPro" id="IPR001991">
    <property type="entry name" value="Na-dicarboxylate_symporter"/>
</dbReference>
<dbReference type="PANTHER" id="PTHR11958">
    <property type="entry name" value="SODIUM/DICARBOXYLATE SYMPORTER-RELATED"/>
    <property type="match status" value="1"/>
</dbReference>
<evidence type="ECO:0000313" key="11">
    <source>
        <dbReference type="Proteomes" id="UP000308382"/>
    </source>
</evidence>
<keyword evidence="4 9" id="KW-0812">Transmembrane</keyword>
<feature type="transmembrane region" description="Helical" evidence="9">
    <location>
        <begin position="7"/>
        <end position="29"/>
    </location>
</feature>
<dbReference type="EMBL" id="VBUK01000004">
    <property type="protein sequence ID" value="TLF45006.1"/>
    <property type="molecule type" value="Genomic_DNA"/>
</dbReference>
<feature type="transmembrane region" description="Helical" evidence="9">
    <location>
        <begin position="163"/>
        <end position="182"/>
    </location>
</feature>
<dbReference type="OrthoDB" id="9768885at2"/>
<evidence type="ECO:0000256" key="1">
    <source>
        <dbReference type="ARBA" id="ARBA00004651"/>
    </source>
</evidence>
<protein>
    <submittedName>
        <fullName evidence="10">Dicarboxylate/amino acid:cation symporter</fullName>
    </submittedName>
</protein>
<keyword evidence="7 9" id="KW-0472">Membrane</keyword>
<dbReference type="RefSeq" id="WP_138258215.1">
    <property type="nucleotide sequence ID" value="NZ_VBUK01000004.1"/>
</dbReference>
<dbReference type="SUPFAM" id="SSF118215">
    <property type="entry name" value="Proton glutamate symport protein"/>
    <property type="match status" value="1"/>
</dbReference>